<keyword evidence="1" id="KW-1015">Disulfide bond</keyword>
<name>A0A9W7ER32_9STRA</name>
<dbReference type="Gene3D" id="2.10.50.10">
    <property type="entry name" value="Tumor Necrosis Factor Receptor, subunit A, domain 2"/>
    <property type="match status" value="2"/>
</dbReference>
<evidence type="ECO:0000259" key="3">
    <source>
        <dbReference type="PROSITE" id="PS50287"/>
    </source>
</evidence>
<dbReference type="InterPro" id="IPR001190">
    <property type="entry name" value="SRCR"/>
</dbReference>
<evidence type="ECO:0000313" key="4">
    <source>
        <dbReference type="EMBL" id="GMH86623.1"/>
    </source>
</evidence>
<dbReference type="OrthoDB" id="536948at2759"/>
<dbReference type="PANTHER" id="PTHR46967">
    <property type="entry name" value="INSULIN-LIKE GROWTH FACTOR BINDING PROTEIN,N-TERMINAL"/>
    <property type="match status" value="1"/>
</dbReference>
<dbReference type="EMBL" id="BRXY01000317">
    <property type="protein sequence ID" value="GMH86623.1"/>
    <property type="molecule type" value="Genomic_DNA"/>
</dbReference>
<dbReference type="SMART" id="SM01411">
    <property type="entry name" value="Ephrin_rec_like"/>
    <property type="match status" value="3"/>
</dbReference>
<keyword evidence="2" id="KW-0812">Transmembrane</keyword>
<dbReference type="SMART" id="SM00202">
    <property type="entry name" value="SR"/>
    <property type="match status" value="1"/>
</dbReference>
<dbReference type="GO" id="GO:0016020">
    <property type="term" value="C:membrane"/>
    <property type="evidence" value="ECO:0007669"/>
    <property type="project" value="InterPro"/>
</dbReference>
<reference evidence="5" key="1">
    <citation type="journal article" date="2023" name="Commun. Biol.">
        <title>Genome analysis of Parmales, the sister group of diatoms, reveals the evolutionary specialization of diatoms from phago-mixotrophs to photoautotrophs.</title>
        <authorList>
            <person name="Ban H."/>
            <person name="Sato S."/>
            <person name="Yoshikawa S."/>
            <person name="Yamada K."/>
            <person name="Nakamura Y."/>
            <person name="Ichinomiya M."/>
            <person name="Sato N."/>
            <person name="Blanc-Mathieu R."/>
            <person name="Endo H."/>
            <person name="Kuwata A."/>
            <person name="Ogata H."/>
        </authorList>
    </citation>
    <scope>NUCLEOTIDE SEQUENCE [LARGE SCALE GENOMIC DNA]</scope>
    <source>
        <strain evidence="5">NIES 3701</strain>
    </source>
</reference>
<dbReference type="PROSITE" id="PS50287">
    <property type="entry name" value="SRCR_2"/>
    <property type="match status" value="1"/>
</dbReference>
<dbReference type="Proteomes" id="UP001165085">
    <property type="component" value="Unassembled WGS sequence"/>
</dbReference>
<keyword evidence="2" id="KW-0472">Membrane</keyword>
<organism evidence="4 5">
    <name type="scientific">Triparma strigata</name>
    <dbReference type="NCBI Taxonomy" id="1606541"/>
    <lineage>
        <taxon>Eukaryota</taxon>
        <taxon>Sar</taxon>
        <taxon>Stramenopiles</taxon>
        <taxon>Ochrophyta</taxon>
        <taxon>Bolidophyceae</taxon>
        <taxon>Parmales</taxon>
        <taxon>Triparmaceae</taxon>
        <taxon>Triparma</taxon>
    </lineage>
</organism>
<evidence type="ECO:0000256" key="1">
    <source>
        <dbReference type="ARBA" id="ARBA00023157"/>
    </source>
</evidence>
<gene>
    <name evidence="4" type="ORF">TrST_g13909</name>
</gene>
<dbReference type="Pfam" id="PF00530">
    <property type="entry name" value="SRCR"/>
    <property type="match status" value="1"/>
</dbReference>
<dbReference type="PANTHER" id="PTHR46967:SF2">
    <property type="entry name" value="SUSHI, VON WILLEBRAND FACTOR TYPE A, EGF AND PENTRAXIN DOMAIN-CONTAINING PROTEIN 1-LIKE"/>
    <property type="match status" value="1"/>
</dbReference>
<dbReference type="SUPFAM" id="SSF56487">
    <property type="entry name" value="SRCR-like"/>
    <property type="match status" value="1"/>
</dbReference>
<feature type="transmembrane region" description="Helical" evidence="2">
    <location>
        <begin position="411"/>
        <end position="432"/>
    </location>
</feature>
<proteinExistence type="predicted"/>
<dbReference type="SUPFAM" id="SSF57184">
    <property type="entry name" value="Growth factor receptor domain"/>
    <property type="match status" value="2"/>
</dbReference>
<feature type="transmembrane region" description="Helical" evidence="2">
    <location>
        <begin position="453"/>
        <end position="473"/>
    </location>
</feature>
<sequence>MKPPRPLLRQRTFINLLFLFCFSANCFIFAQAPDEQGSRRLIECGLGSGGDLSGSTSPPTGQLQDASSVRIRDASNKSPTFDSEGVVSGRIEVKPSGETAWGTIRYYIWDDVDALVACREIGNELGYATISGTALYYYDTPDGSGKIWWSGVGCLGSEETLESCSKSTTTSTYHPYDIGITCKFVQADECEACPAGTFSDTIDTSPCTNCEAGRYSSTPSATLSDTCLACEAGKAAAAGSSSCTSCIGSYSTTEGSASCTQCAAGRYSSTVSATSSDTCLACEAGKASSTTGATSESMCLSCEAGTYATAASASCTSCEAGRYSSAPSATSSDTCLACEAEKASSTSGSTSESTCKSCAEGKISKPHATTCTPCIGGLTRDDQTACEIVQCNPTQFNNNGYCQDCDNKMSIILLAGSFLSFAVVAWHANIIAADRKKMMRLRVVSTFFQTAELTTLIQVAWPVIVYITLPFQLPISDMKCLASSSGWTQVNTFYAYIYGPILFFMLLYKWSDIKTTLRGASDVAESIEEIERTGTAATLTVLTTLWYSPLLQTVTSMFDCHIDPDRNDEYFLKSDPNLVVNLPSTETSSNCTQALFGY</sequence>
<dbReference type="InterPro" id="IPR036772">
    <property type="entry name" value="SRCR-like_dom_sf"/>
</dbReference>
<feature type="transmembrane region" description="Helical" evidence="2">
    <location>
        <begin position="12"/>
        <end position="30"/>
    </location>
</feature>
<feature type="transmembrane region" description="Helical" evidence="2">
    <location>
        <begin position="493"/>
        <end position="510"/>
    </location>
</feature>
<accession>A0A9W7ER32</accession>
<dbReference type="InterPro" id="IPR009030">
    <property type="entry name" value="Growth_fac_rcpt_cys_sf"/>
</dbReference>
<keyword evidence="5" id="KW-1185">Reference proteome</keyword>
<comment type="caution">
    <text evidence="4">The sequence shown here is derived from an EMBL/GenBank/DDBJ whole genome shotgun (WGS) entry which is preliminary data.</text>
</comment>
<dbReference type="AlphaFoldDB" id="A0A9W7ER32"/>
<feature type="domain" description="SRCR" evidence="3">
    <location>
        <begin position="69"/>
        <end position="183"/>
    </location>
</feature>
<evidence type="ECO:0000313" key="5">
    <source>
        <dbReference type="Proteomes" id="UP001165085"/>
    </source>
</evidence>
<protein>
    <recommendedName>
        <fullName evidence="3">SRCR domain-containing protein</fullName>
    </recommendedName>
</protein>
<evidence type="ECO:0000256" key="2">
    <source>
        <dbReference type="SAM" id="Phobius"/>
    </source>
</evidence>
<keyword evidence="2" id="KW-1133">Transmembrane helix</keyword>
<dbReference type="Gene3D" id="3.10.250.10">
    <property type="entry name" value="SRCR-like domain"/>
    <property type="match status" value="1"/>
</dbReference>